<dbReference type="EMBL" id="CP000510">
    <property type="protein sequence ID" value="ABM01978.1"/>
    <property type="molecule type" value="Genomic_DNA"/>
</dbReference>
<evidence type="ECO:0000256" key="11">
    <source>
        <dbReference type="SAM" id="Phobius"/>
    </source>
</evidence>
<keyword evidence="4 10" id="KW-1003">Cell membrane</keyword>
<dbReference type="AlphaFoldDB" id="A1SR63"/>
<evidence type="ECO:0000313" key="14">
    <source>
        <dbReference type="EMBL" id="ABM01978.1"/>
    </source>
</evidence>
<accession>A1SR63</accession>
<dbReference type="NCBIfam" id="NF037980">
    <property type="entry name" value="T2SS_GspK"/>
    <property type="match status" value="1"/>
</dbReference>
<keyword evidence="9 10" id="KW-0472">Membrane</keyword>
<evidence type="ECO:0000256" key="5">
    <source>
        <dbReference type="ARBA" id="ARBA00022519"/>
    </source>
</evidence>
<organism evidence="14 15">
    <name type="scientific">Psychromonas ingrahamii (strain DSM 17664 / CCUG 51855 / 37)</name>
    <dbReference type="NCBI Taxonomy" id="357804"/>
    <lineage>
        <taxon>Bacteria</taxon>
        <taxon>Pseudomonadati</taxon>
        <taxon>Pseudomonadota</taxon>
        <taxon>Gammaproteobacteria</taxon>
        <taxon>Alteromonadales</taxon>
        <taxon>Psychromonadaceae</taxon>
        <taxon>Psychromonas</taxon>
    </lineage>
</organism>
<gene>
    <name evidence="14" type="ordered locus">Ping_0104</name>
</gene>
<feature type="transmembrane region" description="Helical" evidence="11">
    <location>
        <begin position="12"/>
        <end position="31"/>
    </location>
</feature>
<dbReference type="Gene3D" id="3.30.1300.30">
    <property type="entry name" value="GSPII I/J protein-like"/>
    <property type="match status" value="1"/>
</dbReference>
<name>A1SR63_PSYIN</name>
<dbReference type="KEGG" id="pin:Ping_0104"/>
<dbReference type="PANTHER" id="PTHR38831:SF1">
    <property type="entry name" value="TYPE II SECRETION SYSTEM PROTEIN K-RELATED"/>
    <property type="match status" value="1"/>
</dbReference>
<evidence type="ECO:0000259" key="13">
    <source>
        <dbReference type="Pfam" id="PF21687"/>
    </source>
</evidence>
<dbReference type="OrthoDB" id="9788973at2"/>
<keyword evidence="15" id="KW-1185">Reference proteome</keyword>
<keyword evidence="3 10" id="KW-0813">Transport</keyword>
<dbReference type="STRING" id="357804.Ping_0104"/>
<keyword evidence="5 10" id="KW-0997">Cell inner membrane</keyword>
<dbReference type="RefSeq" id="WP_011768537.1">
    <property type="nucleotide sequence ID" value="NC_008709.1"/>
</dbReference>
<dbReference type="Gene3D" id="1.10.40.60">
    <property type="entry name" value="EpsJ-like"/>
    <property type="match status" value="2"/>
</dbReference>
<dbReference type="GO" id="GO:0009306">
    <property type="term" value="P:protein secretion"/>
    <property type="evidence" value="ECO:0007669"/>
    <property type="project" value="InterPro"/>
</dbReference>
<evidence type="ECO:0000256" key="7">
    <source>
        <dbReference type="ARBA" id="ARBA00022927"/>
    </source>
</evidence>
<sequence>MASSYNKKQRGVALITVLMILAIMVTVAATMTGRLTMSLKRTEGLIFSQKVYWYGQASAELGKKILDQNFSDSRVVSLDQLWAIPNMVFPLENGNIGGRMRDLRSCFNVNALQSPDKEGTPAIPLRQFQNLLAALGVSEYGAQMIAESTRDWIDEDDSNDAALGAEDSFYQAKRVPHLTADNLMTDISELRSIQGVGPKTYEKIVPYLCAVPSRVQKINVNTVDIEQAEILYALFKDELNISIDNLQNLLQNRPISGWANVDEFLAMPLFQGVSISAPLKTQLSVTSDFFQLRGITEFADRLLAIDLTFQIKAQQAKVIRYQSGGLK</sequence>
<proteinExistence type="inferred from homology"/>
<evidence type="ECO:0000259" key="12">
    <source>
        <dbReference type="Pfam" id="PF03934"/>
    </source>
</evidence>
<keyword evidence="7" id="KW-0653">Protein transport</keyword>
<dbReference type="InterPro" id="IPR038072">
    <property type="entry name" value="GspK_central_sf"/>
</dbReference>
<evidence type="ECO:0000256" key="8">
    <source>
        <dbReference type="ARBA" id="ARBA00022989"/>
    </source>
</evidence>
<evidence type="ECO:0000256" key="3">
    <source>
        <dbReference type="ARBA" id="ARBA00022448"/>
    </source>
</evidence>
<evidence type="ECO:0000256" key="9">
    <source>
        <dbReference type="ARBA" id="ARBA00023136"/>
    </source>
</evidence>
<feature type="domain" description="T2SS protein K first SAM-like" evidence="13">
    <location>
        <begin position="105"/>
        <end position="212"/>
    </location>
</feature>
<dbReference type="InterPro" id="IPR049179">
    <property type="entry name" value="T2SSK_SAM-like_2nd"/>
</dbReference>
<dbReference type="eggNOG" id="COG3156">
    <property type="taxonomic scope" value="Bacteria"/>
</dbReference>
<dbReference type="InterPro" id="IPR045584">
    <property type="entry name" value="Pilin-like"/>
</dbReference>
<dbReference type="Proteomes" id="UP000000639">
    <property type="component" value="Chromosome"/>
</dbReference>
<keyword evidence="6 11" id="KW-0812">Transmembrane</keyword>
<comment type="subcellular location">
    <subcellularLocation>
        <location evidence="1 10">Cell inner membrane</location>
    </subcellularLocation>
</comment>
<dbReference type="PANTHER" id="PTHR38831">
    <property type="entry name" value="TYPE II SECRETION SYSTEM PROTEIN K"/>
    <property type="match status" value="1"/>
</dbReference>
<feature type="domain" description="T2SS protein K second SAM-like" evidence="12">
    <location>
        <begin position="218"/>
        <end position="286"/>
    </location>
</feature>
<dbReference type="HOGENOM" id="CLU_057294_0_0_6"/>
<evidence type="ECO:0000256" key="6">
    <source>
        <dbReference type="ARBA" id="ARBA00022692"/>
    </source>
</evidence>
<evidence type="ECO:0000256" key="2">
    <source>
        <dbReference type="ARBA" id="ARBA00007246"/>
    </source>
</evidence>
<dbReference type="InterPro" id="IPR049031">
    <property type="entry name" value="T2SSK_SAM-like_1st"/>
</dbReference>
<dbReference type="SUPFAM" id="SSF54523">
    <property type="entry name" value="Pili subunits"/>
    <property type="match status" value="1"/>
</dbReference>
<evidence type="ECO:0000256" key="10">
    <source>
        <dbReference type="PIRNR" id="PIRNR002786"/>
    </source>
</evidence>
<dbReference type="InterPro" id="IPR005628">
    <property type="entry name" value="GspK"/>
</dbReference>
<dbReference type="Pfam" id="PF21687">
    <property type="entry name" value="T2SSK_1st"/>
    <property type="match status" value="1"/>
</dbReference>
<evidence type="ECO:0000256" key="1">
    <source>
        <dbReference type="ARBA" id="ARBA00004533"/>
    </source>
</evidence>
<evidence type="ECO:0000313" key="15">
    <source>
        <dbReference type="Proteomes" id="UP000000639"/>
    </source>
</evidence>
<dbReference type="GO" id="GO:0005886">
    <property type="term" value="C:plasma membrane"/>
    <property type="evidence" value="ECO:0007669"/>
    <property type="project" value="UniProtKB-SubCell"/>
</dbReference>
<comment type="similarity">
    <text evidence="2 10">Belongs to the GSP K family.</text>
</comment>
<protein>
    <recommendedName>
        <fullName evidence="10">Type II secretion system protein K</fullName>
    </recommendedName>
</protein>
<reference evidence="14 15" key="1">
    <citation type="submission" date="2007-01" db="EMBL/GenBank/DDBJ databases">
        <title>Complete sequence of Psychromonas ingrahamii 37.</title>
        <authorList>
            <consortium name="US DOE Joint Genome Institute"/>
            <person name="Copeland A."/>
            <person name="Lucas S."/>
            <person name="Lapidus A."/>
            <person name="Barry K."/>
            <person name="Detter J.C."/>
            <person name="Glavina del Rio T."/>
            <person name="Hammon N."/>
            <person name="Israni S."/>
            <person name="Dalin E."/>
            <person name="Tice H."/>
            <person name="Pitluck S."/>
            <person name="Thompson L.S."/>
            <person name="Brettin T."/>
            <person name="Bruce D."/>
            <person name="Han C."/>
            <person name="Tapia R."/>
            <person name="Schmutz J."/>
            <person name="Larimer F."/>
            <person name="Land M."/>
            <person name="Hauser L."/>
            <person name="Kyrpides N."/>
            <person name="Ivanova N."/>
            <person name="Staley J."/>
            <person name="Richardson P."/>
        </authorList>
    </citation>
    <scope>NUCLEOTIDE SEQUENCE [LARGE SCALE GENOMIC DNA]</scope>
    <source>
        <strain evidence="14 15">37</strain>
    </source>
</reference>
<dbReference type="Pfam" id="PF03934">
    <property type="entry name" value="T2SSK"/>
    <property type="match status" value="1"/>
</dbReference>
<dbReference type="PIRSF" id="PIRSF002786">
    <property type="entry name" value="XcpX"/>
    <property type="match status" value="1"/>
</dbReference>
<evidence type="ECO:0000256" key="4">
    <source>
        <dbReference type="ARBA" id="ARBA00022475"/>
    </source>
</evidence>
<keyword evidence="8 11" id="KW-1133">Transmembrane helix</keyword>
<dbReference type="SUPFAM" id="SSF158544">
    <property type="entry name" value="GspK insert domain-like"/>
    <property type="match status" value="2"/>
</dbReference>